<reference evidence="6" key="1">
    <citation type="submission" date="2014-11" db="EMBL/GenBank/DDBJ databases">
        <authorList>
            <person name="Otto D Thomas"/>
            <person name="Naeem Raeece"/>
        </authorList>
    </citation>
    <scope>NUCLEOTIDE SEQUENCE</scope>
</reference>
<dbReference type="InterPro" id="IPR039924">
    <property type="entry name" value="ICln/Lot5/Saf5"/>
</dbReference>
<feature type="compositionally biased region" description="Acidic residues" evidence="5">
    <location>
        <begin position="101"/>
        <end position="117"/>
    </location>
</feature>
<dbReference type="Gene3D" id="2.30.29.30">
    <property type="entry name" value="Pleckstrin-homology domain (PH domain)/Phosphotyrosine-binding domain (PTB)"/>
    <property type="match status" value="1"/>
</dbReference>
<dbReference type="InterPro" id="IPR011993">
    <property type="entry name" value="PH-like_dom_sf"/>
</dbReference>
<sequence length="282" mass="29994">MPIQKGLCLEASGLPSLGEDERVYASEDAVSAVTGETDQGRGKLVLTTRRLVWISEVDSGTRSFAIDLVDLVLHAISNDGSAHPRPCVYCQLKGETKRDPDAEEQEDTEEETEDEIEIPELRLVPEEHSPTKLHEIFQRLCEVVAMNPDPDDEDEDEDGEEGRGEFGDELIRAMMNGGIPPELEAEAAGEGEEDEDEDEELGPESAETAANSVDENVGASSGGRGASGVGTVLFMNSSAASGGVPSGSLGGDVPMHEENLQSQPDGRGEPAAAAADEDEEMN</sequence>
<dbReference type="GO" id="GO:0045292">
    <property type="term" value="P:mRNA cis splicing, via spliceosome"/>
    <property type="evidence" value="ECO:0007669"/>
    <property type="project" value="TreeGrafter"/>
</dbReference>
<evidence type="ECO:0000256" key="4">
    <source>
        <dbReference type="ARBA" id="ARBA00023242"/>
    </source>
</evidence>
<dbReference type="GO" id="GO:0000387">
    <property type="term" value="P:spliceosomal snRNP assembly"/>
    <property type="evidence" value="ECO:0007669"/>
    <property type="project" value="TreeGrafter"/>
</dbReference>
<gene>
    <name evidence="6" type="ORF">Cvel_4375</name>
</gene>
<comment type="subcellular location">
    <subcellularLocation>
        <location evidence="2">Cytoplasm</location>
    </subcellularLocation>
    <subcellularLocation>
        <location evidence="1">Nucleus</location>
    </subcellularLocation>
</comment>
<protein>
    <recommendedName>
        <fullName evidence="7">Methylosome subunit pICln</fullName>
    </recommendedName>
</protein>
<organism evidence="6">
    <name type="scientific">Chromera velia CCMP2878</name>
    <dbReference type="NCBI Taxonomy" id="1169474"/>
    <lineage>
        <taxon>Eukaryota</taxon>
        <taxon>Sar</taxon>
        <taxon>Alveolata</taxon>
        <taxon>Colpodellida</taxon>
        <taxon>Chromeraceae</taxon>
        <taxon>Chromera</taxon>
    </lineage>
</organism>
<evidence type="ECO:0000256" key="1">
    <source>
        <dbReference type="ARBA" id="ARBA00004123"/>
    </source>
</evidence>
<keyword evidence="4" id="KW-0539">Nucleus</keyword>
<evidence type="ECO:0000256" key="2">
    <source>
        <dbReference type="ARBA" id="ARBA00004496"/>
    </source>
</evidence>
<dbReference type="AlphaFoldDB" id="A0A0G4G8X1"/>
<keyword evidence="3" id="KW-0963">Cytoplasm</keyword>
<dbReference type="Pfam" id="PF03517">
    <property type="entry name" value="Voldacs"/>
    <property type="match status" value="1"/>
</dbReference>
<dbReference type="GO" id="GO:0005681">
    <property type="term" value="C:spliceosomal complex"/>
    <property type="evidence" value="ECO:0007669"/>
    <property type="project" value="TreeGrafter"/>
</dbReference>
<evidence type="ECO:0000256" key="3">
    <source>
        <dbReference type="ARBA" id="ARBA00022490"/>
    </source>
</evidence>
<dbReference type="GO" id="GO:0034715">
    <property type="term" value="C:pICln-Sm protein complex"/>
    <property type="evidence" value="ECO:0007669"/>
    <property type="project" value="TreeGrafter"/>
</dbReference>
<evidence type="ECO:0008006" key="7">
    <source>
        <dbReference type="Google" id="ProtNLM"/>
    </source>
</evidence>
<dbReference type="EMBL" id="CDMZ01000992">
    <property type="protein sequence ID" value="CEM25260.1"/>
    <property type="molecule type" value="Genomic_DNA"/>
</dbReference>
<dbReference type="PANTHER" id="PTHR21399:SF0">
    <property type="entry name" value="METHYLOSOME SUBUNIT PICLN"/>
    <property type="match status" value="1"/>
</dbReference>
<feature type="region of interest" description="Disordered" evidence="5">
    <location>
        <begin position="95"/>
        <end position="117"/>
    </location>
</feature>
<feature type="region of interest" description="Disordered" evidence="5">
    <location>
        <begin position="177"/>
        <end position="282"/>
    </location>
</feature>
<dbReference type="VEuPathDB" id="CryptoDB:Cvel_4375"/>
<feature type="compositionally biased region" description="Acidic residues" evidence="5">
    <location>
        <begin position="183"/>
        <end position="202"/>
    </location>
</feature>
<accession>A0A0G4G8X1</accession>
<dbReference type="GO" id="GO:0005829">
    <property type="term" value="C:cytosol"/>
    <property type="evidence" value="ECO:0007669"/>
    <property type="project" value="TreeGrafter"/>
</dbReference>
<evidence type="ECO:0000256" key="5">
    <source>
        <dbReference type="SAM" id="MobiDB-lite"/>
    </source>
</evidence>
<name>A0A0G4G8X1_9ALVE</name>
<evidence type="ECO:0000313" key="6">
    <source>
        <dbReference type="EMBL" id="CEM25260.1"/>
    </source>
</evidence>
<dbReference type="SUPFAM" id="SSF50729">
    <property type="entry name" value="PH domain-like"/>
    <property type="match status" value="1"/>
</dbReference>
<dbReference type="PANTHER" id="PTHR21399">
    <property type="entry name" value="CHLORIDE CONDUCTANCE REGULATORY PROTEIN ICLN"/>
    <property type="match status" value="1"/>
</dbReference>
<proteinExistence type="predicted"/>